<dbReference type="EMBL" id="JADNRY010000094">
    <property type="protein sequence ID" value="KAF9066001.1"/>
    <property type="molecule type" value="Genomic_DNA"/>
</dbReference>
<reference evidence="1" key="1">
    <citation type="submission" date="2020-11" db="EMBL/GenBank/DDBJ databases">
        <authorList>
            <consortium name="DOE Joint Genome Institute"/>
            <person name="Ahrendt S."/>
            <person name="Riley R."/>
            <person name="Andreopoulos W."/>
            <person name="Labutti K."/>
            <person name="Pangilinan J."/>
            <person name="Ruiz-Duenas F.J."/>
            <person name="Barrasa J.M."/>
            <person name="Sanchez-Garcia M."/>
            <person name="Camarero S."/>
            <person name="Miyauchi S."/>
            <person name="Serrano A."/>
            <person name="Linde D."/>
            <person name="Babiker R."/>
            <person name="Drula E."/>
            <person name="Ayuso-Fernandez I."/>
            <person name="Pacheco R."/>
            <person name="Padilla G."/>
            <person name="Ferreira P."/>
            <person name="Barriuso J."/>
            <person name="Kellner H."/>
            <person name="Castanera R."/>
            <person name="Alfaro M."/>
            <person name="Ramirez L."/>
            <person name="Pisabarro A.G."/>
            <person name="Kuo A."/>
            <person name="Tritt A."/>
            <person name="Lipzen A."/>
            <person name="He G."/>
            <person name="Yan M."/>
            <person name="Ng V."/>
            <person name="Cullen D."/>
            <person name="Martin F."/>
            <person name="Rosso M.-N."/>
            <person name="Henrissat B."/>
            <person name="Hibbett D."/>
            <person name="Martinez A.T."/>
            <person name="Grigoriev I.V."/>
        </authorList>
    </citation>
    <scope>NUCLEOTIDE SEQUENCE</scope>
    <source>
        <strain evidence="1">AH 40177</strain>
    </source>
</reference>
<comment type="caution">
    <text evidence="1">The sequence shown here is derived from an EMBL/GenBank/DDBJ whole genome shotgun (WGS) entry which is preliminary data.</text>
</comment>
<sequence length="205" mass="21791">MPKYVLRSQVDSTITSITSIYQSLAAHHQHIQTLNDSIASAHAAHNALAAQLPQQRSVPMDFTPSPYSFTPAALPAPQPTVQTAAPYRQPSYPYPAAPATSLIPALAPTPYPAPASSFGPTPVPAPTPVNSVEPSFVSLSPIAYKDVPKGQWDGLARAFCDKLTGGSGKIAHLKRGVKGKGERDGSLTFTLTWLKASDAQDFFKL</sequence>
<evidence type="ECO:0000313" key="1">
    <source>
        <dbReference type="EMBL" id="KAF9066001.1"/>
    </source>
</evidence>
<keyword evidence="2" id="KW-1185">Reference proteome</keyword>
<dbReference type="Proteomes" id="UP000772434">
    <property type="component" value="Unassembled WGS sequence"/>
</dbReference>
<dbReference type="AlphaFoldDB" id="A0A9P5U4J6"/>
<protein>
    <submittedName>
        <fullName evidence="1">Uncharacterized protein</fullName>
    </submittedName>
</protein>
<accession>A0A9P5U4J6</accession>
<gene>
    <name evidence="1" type="ORF">BDP27DRAFT_1424275</name>
</gene>
<evidence type="ECO:0000313" key="2">
    <source>
        <dbReference type="Proteomes" id="UP000772434"/>
    </source>
</evidence>
<proteinExistence type="predicted"/>
<organism evidence="1 2">
    <name type="scientific">Rhodocollybia butyracea</name>
    <dbReference type="NCBI Taxonomy" id="206335"/>
    <lineage>
        <taxon>Eukaryota</taxon>
        <taxon>Fungi</taxon>
        <taxon>Dikarya</taxon>
        <taxon>Basidiomycota</taxon>
        <taxon>Agaricomycotina</taxon>
        <taxon>Agaricomycetes</taxon>
        <taxon>Agaricomycetidae</taxon>
        <taxon>Agaricales</taxon>
        <taxon>Marasmiineae</taxon>
        <taxon>Omphalotaceae</taxon>
        <taxon>Rhodocollybia</taxon>
    </lineage>
</organism>
<name>A0A9P5U4J6_9AGAR</name>